<evidence type="ECO:0000313" key="3">
    <source>
        <dbReference type="Proteomes" id="UP001610563"/>
    </source>
</evidence>
<dbReference type="Proteomes" id="UP001610563">
    <property type="component" value="Unassembled WGS sequence"/>
</dbReference>
<protein>
    <submittedName>
        <fullName evidence="2">Uncharacterized protein</fullName>
    </submittedName>
</protein>
<proteinExistence type="predicted"/>
<evidence type="ECO:0000313" key="2">
    <source>
        <dbReference type="EMBL" id="KAL2793481.1"/>
    </source>
</evidence>
<keyword evidence="3" id="KW-1185">Reference proteome</keyword>
<name>A0ABR4G380_9EURO</name>
<reference evidence="2 3" key="1">
    <citation type="submission" date="2024-07" db="EMBL/GenBank/DDBJ databases">
        <title>Section-level genome sequencing and comparative genomics of Aspergillus sections Usti and Cavernicolus.</title>
        <authorList>
            <consortium name="Lawrence Berkeley National Laboratory"/>
            <person name="Nybo J.L."/>
            <person name="Vesth T.C."/>
            <person name="Theobald S."/>
            <person name="Frisvad J.C."/>
            <person name="Larsen T.O."/>
            <person name="Kjaerboelling I."/>
            <person name="Rothschild-Mancinelli K."/>
            <person name="Lyhne E.K."/>
            <person name="Kogle M.E."/>
            <person name="Barry K."/>
            <person name="Clum A."/>
            <person name="Na H."/>
            <person name="Ledsgaard L."/>
            <person name="Lin J."/>
            <person name="Lipzen A."/>
            <person name="Kuo A."/>
            <person name="Riley R."/>
            <person name="Mondo S."/>
            <person name="Labutti K."/>
            <person name="Haridas S."/>
            <person name="Pangalinan J."/>
            <person name="Salamov A.A."/>
            <person name="Simmons B.A."/>
            <person name="Magnuson J.K."/>
            <person name="Chen J."/>
            <person name="Drula E."/>
            <person name="Henrissat B."/>
            <person name="Wiebenga A."/>
            <person name="Lubbers R.J."/>
            <person name="Gomes A.C."/>
            <person name="Makela M.R."/>
            <person name="Stajich J."/>
            <person name="Grigoriev I.V."/>
            <person name="Mortensen U.H."/>
            <person name="De Vries R.P."/>
            <person name="Baker S.E."/>
            <person name="Andersen M.R."/>
        </authorList>
    </citation>
    <scope>NUCLEOTIDE SEQUENCE [LARGE SCALE GENOMIC DNA]</scope>
    <source>
        <strain evidence="2 3">CBS 209.92</strain>
    </source>
</reference>
<feature type="region of interest" description="Disordered" evidence="1">
    <location>
        <begin position="112"/>
        <end position="131"/>
    </location>
</feature>
<gene>
    <name evidence="2" type="ORF">BJX66DRAFT_305990</name>
</gene>
<dbReference type="EMBL" id="JBFTWV010000057">
    <property type="protein sequence ID" value="KAL2793481.1"/>
    <property type="molecule type" value="Genomic_DNA"/>
</dbReference>
<evidence type="ECO:0000256" key="1">
    <source>
        <dbReference type="SAM" id="MobiDB-lite"/>
    </source>
</evidence>
<comment type="caution">
    <text evidence="2">The sequence shown here is derived from an EMBL/GenBank/DDBJ whole genome shotgun (WGS) entry which is preliminary data.</text>
</comment>
<organism evidence="2 3">
    <name type="scientific">Aspergillus keveii</name>
    <dbReference type="NCBI Taxonomy" id="714993"/>
    <lineage>
        <taxon>Eukaryota</taxon>
        <taxon>Fungi</taxon>
        <taxon>Dikarya</taxon>
        <taxon>Ascomycota</taxon>
        <taxon>Pezizomycotina</taxon>
        <taxon>Eurotiomycetes</taxon>
        <taxon>Eurotiomycetidae</taxon>
        <taxon>Eurotiales</taxon>
        <taxon>Aspergillaceae</taxon>
        <taxon>Aspergillus</taxon>
        <taxon>Aspergillus subgen. Nidulantes</taxon>
    </lineage>
</organism>
<accession>A0ABR4G380</accession>
<sequence>MRDTAEGLWTGWRNTAGEAILSQNTSPVKHTPRVRSGFLRGRGGNTGMALANGVDHVYRHVVILLESLTLSAISRLDYDDYLQVFVFGSQPATALDGIGGQCKFCVRPEDEPTESDRFHASPSSDRARRHSGLRRKSALCRIGSANPPKASFVDSLASLGRHHPWLLGDRVVLLRLGRRRDEDCFSGDVTLACSEFCQAPVSGCDRAILLVGTTRIIVDAGRIQSW</sequence>